<evidence type="ECO:0000313" key="1">
    <source>
        <dbReference type="EMBL" id="ANZ42556.1"/>
    </source>
</evidence>
<evidence type="ECO:0000313" key="2">
    <source>
        <dbReference type="Proteomes" id="UP000093053"/>
    </source>
</evidence>
<dbReference type="Pfam" id="PF19691">
    <property type="entry name" value="DUF6192"/>
    <property type="match status" value="1"/>
</dbReference>
<dbReference type="Proteomes" id="UP000093053">
    <property type="component" value="Chromosome"/>
</dbReference>
<evidence type="ECO:0008006" key="3">
    <source>
        <dbReference type="Google" id="ProtNLM"/>
    </source>
</evidence>
<organism evidence="1 2">
    <name type="scientific">Lentzea guizhouensis</name>
    <dbReference type="NCBI Taxonomy" id="1586287"/>
    <lineage>
        <taxon>Bacteria</taxon>
        <taxon>Bacillati</taxon>
        <taxon>Actinomycetota</taxon>
        <taxon>Actinomycetes</taxon>
        <taxon>Pseudonocardiales</taxon>
        <taxon>Pseudonocardiaceae</taxon>
        <taxon>Lentzea</taxon>
    </lineage>
</organism>
<reference evidence="1 2" key="1">
    <citation type="submission" date="2016-07" db="EMBL/GenBank/DDBJ databases">
        <title>Complete genome sequence of the Lentzea guizhouensis DHS C013.</title>
        <authorList>
            <person name="Cao C."/>
        </authorList>
    </citation>
    <scope>NUCLEOTIDE SEQUENCE [LARGE SCALE GENOMIC DNA]</scope>
    <source>
        <strain evidence="1 2">DHS C013</strain>
    </source>
</reference>
<protein>
    <recommendedName>
        <fullName evidence="3">RacO protein</fullName>
    </recommendedName>
</protein>
<dbReference type="InterPro" id="IPR045683">
    <property type="entry name" value="DUF6192"/>
</dbReference>
<dbReference type="KEGG" id="led:BBK82_07450"/>
<dbReference type="EMBL" id="CP016793">
    <property type="protein sequence ID" value="ANZ42556.1"/>
    <property type="molecule type" value="Genomic_DNA"/>
</dbReference>
<sequence>MARMVGQVNAQRYAELVAEARNLVGVVSRAQFRIGECALEIEPLRPTGGAHPGPGEQLFSVAESLAQFADDIGLSVRTVEKHRTVAARWPEEHRREGVSYEVHRVLSAIEVDKDRWAMIKRPPLDERTGTRRWTADAAKRLVGWQVGRPKTVQEKVEAIHDLASSDEVAAVVTTDFLRRPEVASRTMADTTARHAVNRAQVDHSRQAAHVVRQRTPELRRLEHTAGFMELVGACTAFVATIGRAVPASRGQRFTEDEAATVHKGAARVRAAVDWLESAVDTGNTSLDQGLAKLLRGE</sequence>
<dbReference type="STRING" id="1586287.BBK82_07450"/>
<gene>
    <name evidence="1" type="ORF">BBK82_07450</name>
</gene>
<accession>A0A1B2HXX1</accession>
<keyword evidence="2" id="KW-1185">Reference proteome</keyword>
<name>A0A1B2HXX1_9PSEU</name>
<dbReference type="AlphaFoldDB" id="A0A1B2HXX1"/>
<proteinExistence type="predicted"/>